<protein>
    <submittedName>
        <fullName evidence="1">Uncharacterized protein</fullName>
    </submittedName>
</protein>
<proteinExistence type="predicted"/>
<gene>
    <name evidence="1" type="ORF">IWQ57_003823</name>
</gene>
<evidence type="ECO:0000313" key="2">
    <source>
        <dbReference type="Proteomes" id="UP001140234"/>
    </source>
</evidence>
<comment type="caution">
    <text evidence="1">The sequence shown here is derived from an EMBL/GenBank/DDBJ whole genome shotgun (WGS) entry which is preliminary data.</text>
</comment>
<accession>A0ACC1JUT1</accession>
<organism evidence="1 2">
    <name type="scientific">Coemansia nantahalensis</name>
    <dbReference type="NCBI Taxonomy" id="2789366"/>
    <lineage>
        <taxon>Eukaryota</taxon>
        <taxon>Fungi</taxon>
        <taxon>Fungi incertae sedis</taxon>
        <taxon>Zoopagomycota</taxon>
        <taxon>Kickxellomycotina</taxon>
        <taxon>Kickxellomycetes</taxon>
        <taxon>Kickxellales</taxon>
        <taxon>Kickxellaceae</taxon>
        <taxon>Coemansia</taxon>
    </lineage>
</organism>
<dbReference type="Proteomes" id="UP001140234">
    <property type="component" value="Unassembled WGS sequence"/>
</dbReference>
<keyword evidence="2" id="KW-1185">Reference proteome</keyword>
<evidence type="ECO:0000313" key="1">
    <source>
        <dbReference type="EMBL" id="KAJ2767755.1"/>
    </source>
</evidence>
<name>A0ACC1JUT1_9FUNG</name>
<dbReference type="EMBL" id="JANBUJ010001345">
    <property type="protein sequence ID" value="KAJ2767755.1"/>
    <property type="molecule type" value="Genomic_DNA"/>
</dbReference>
<sequence length="354" mass="38880">MSAARARRGAAIAARPEPTVRGGRYVTEAILNDVSIDGVRMYEIKWKGYPSDHNQWVAEWDLSCPELLAEYTRNKVENTADVSAFYKVLRSANEHYPITVSNTVDGVGCPENFVYINESVYSDDVPRPCTPLFPCECTDGCVGDCPCVRDRYYDDQGRVQVGTGVALMECGPTCRCASNCSTRVVQNGSSVKFEIRRFARKGWGVVTREATARGTFIAEYVGELITFEEAEERGQADTLTGLTYLFDVDMACSSGETADFSVDAKTQGNISHFFNHSCEPNMEIRPVYVEHRDPRLHRMAFFAARDIAAGEELTFDYSPGTSGGGGGAADAVAGDSTMLTCYCGTASCRRTIFQ</sequence>
<reference evidence="1" key="1">
    <citation type="submission" date="2022-07" db="EMBL/GenBank/DDBJ databases">
        <title>Phylogenomic reconstructions and comparative analyses of Kickxellomycotina fungi.</title>
        <authorList>
            <person name="Reynolds N.K."/>
            <person name="Stajich J.E."/>
            <person name="Barry K."/>
            <person name="Grigoriev I.V."/>
            <person name="Crous P."/>
            <person name="Smith M.E."/>
        </authorList>
    </citation>
    <scope>NUCLEOTIDE SEQUENCE</scope>
    <source>
        <strain evidence="1">CBS 109366</strain>
    </source>
</reference>